<dbReference type="EC" id="1.14.14.9" evidence="6"/>
<keyword evidence="7" id="KW-1185">Reference proteome</keyword>
<dbReference type="GO" id="GO:0052881">
    <property type="term" value="F:4-hydroxyphenylacetate 3-monooxygenase activity"/>
    <property type="evidence" value="ECO:0007669"/>
    <property type="project" value="UniProtKB-EC"/>
</dbReference>
<evidence type="ECO:0000259" key="5">
    <source>
        <dbReference type="Pfam" id="PF11794"/>
    </source>
</evidence>
<keyword evidence="2" id="KW-0274">FAD</keyword>
<dbReference type="PIRSF" id="PIRSF000331">
    <property type="entry name" value="HpaA_HpaB"/>
    <property type="match status" value="1"/>
</dbReference>
<dbReference type="EMBL" id="JBIACK010000010">
    <property type="protein sequence ID" value="MFE8702515.1"/>
    <property type="molecule type" value="Genomic_DNA"/>
</dbReference>
<accession>A0ABW6KGZ3</accession>
<dbReference type="PANTHER" id="PTHR36117:SF3">
    <property type="entry name" value="4-HYDROXYPHENYLACETATE 3-MONOOXYGENASE-RELATED"/>
    <property type="match status" value="1"/>
</dbReference>
<keyword evidence="3 6" id="KW-0560">Oxidoreductase</keyword>
<dbReference type="Pfam" id="PF11794">
    <property type="entry name" value="HpaB_N"/>
    <property type="match status" value="1"/>
</dbReference>
<dbReference type="InterPro" id="IPR024674">
    <property type="entry name" value="HpaB/PvcC/4-BUDH_N"/>
</dbReference>
<dbReference type="Gene3D" id="1.10.3140.10">
    <property type="entry name" value="4-hydroxybutyryl-coa dehydratase, domain 1"/>
    <property type="match status" value="1"/>
</dbReference>
<dbReference type="Gene3D" id="1.20.140.10">
    <property type="entry name" value="Butyryl-CoA Dehydrogenase, subunit A, domain 3"/>
    <property type="match status" value="1"/>
</dbReference>
<evidence type="ECO:0000256" key="1">
    <source>
        <dbReference type="ARBA" id="ARBA00022630"/>
    </source>
</evidence>
<dbReference type="NCBIfam" id="TIGR02309">
    <property type="entry name" value="HpaB-1"/>
    <property type="match status" value="1"/>
</dbReference>
<dbReference type="InterPro" id="IPR012687">
    <property type="entry name" value="HpaB_Deino-type"/>
</dbReference>
<dbReference type="SUPFAM" id="SSF56645">
    <property type="entry name" value="Acyl-CoA dehydrogenase NM domain-like"/>
    <property type="match status" value="1"/>
</dbReference>
<evidence type="ECO:0000259" key="4">
    <source>
        <dbReference type="Pfam" id="PF03241"/>
    </source>
</evidence>
<dbReference type="InterPro" id="IPR004925">
    <property type="entry name" value="HpaB/PvcC/4-BUDH"/>
</dbReference>
<dbReference type="InterPro" id="IPR046373">
    <property type="entry name" value="Acyl-CoA_Oxase/DH_mid-dom_sf"/>
</dbReference>
<proteinExistence type="predicted"/>
<evidence type="ECO:0000256" key="2">
    <source>
        <dbReference type="ARBA" id="ARBA00022827"/>
    </source>
</evidence>
<comment type="caution">
    <text evidence="6">The sequence shown here is derived from an EMBL/GenBank/DDBJ whole genome shotgun (WGS) entry which is preliminary data.</text>
</comment>
<dbReference type="Gene3D" id="2.40.110.10">
    <property type="entry name" value="Butyryl-CoA Dehydrogenase, subunit A, domain 2"/>
    <property type="match status" value="1"/>
</dbReference>
<name>A0ABW6KGZ3_9BACI</name>
<dbReference type="InterPro" id="IPR009100">
    <property type="entry name" value="AcylCoA_DH/oxidase_NM_dom_sf"/>
</dbReference>
<reference evidence="6 7" key="1">
    <citation type="submission" date="2024-08" db="EMBL/GenBank/DDBJ databases">
        <title>Two novel Cytobacillus novel species.</title>
        <authorList>
            <person name="Liu G."/>
        </authorList>
    </citation>
    <scope>NUCLEOTIDE SEQUENCE [LARGE SCALE GENOMIC DNA]</scope>
    <source>
        <strain evidence="6 7">FJAT-54145</strain>
    </source>
</reference>
<evidence type="ECO:0000256" key="3">
    <source>
        <dbReference type="ARBA" id="ARBA00023002"/>
    </source>
</evidence>
<feature type="domain" description="HpaB/PvcC/4-BUDH C-terminal" evidence="4">
    <location>
        <begin position="281"/>
        <end position="478"/>
    </location>
</feature>
<dbReference type="PANTHER" id="PTHR36117">
    <property type="entry name" value="4-HYDROXYPHENYLACETATE 3-MONOOXYGENASE-RELATED"/>
    <property type="match status" value="1"/>
</dbReference>
<evidence type="ECO:0000313" key="7">
    <source>
        <dbReference type="Proteomes" id="UP001601059"/>
    </source>
</evidence>
<dbReference type="Pfam" id="PF03241">
    <property type="entry name" value="HpaB"/>
    <property type="match status" value="1"/>
</dbReference>
<sequence length="482" mass="55268">MPAISGREYLERVDRLNSNIWLDGKKVEGKLSEHNAFSGVLKSQSRLYDFQLKDSMINTMTYKSPLTNNLVGLSYMEPKTKEDLEKRRFMIQQWAKLSGGTLGRSPDYMNTVLMAIASSAKILSKQDETFTKNLTSFYEEAREKDITLTHTFVNPQVNRSRTHFENEDEIIAAQPIKKTEDGLIIQGARLLATQGGITDEILVLPSPAAAYNRDLAYGFSIPSNSKGLKFICRESFVYNDSTFDHPLSSRFEEMDTIVVFDHVLVPWERVFFYDHPEIAHEIYSDSSFFPLTTHQVLCRRVIKTEFVLGIAQLLTETINVSEYHHVQEKISEIITGVESLKALLLTSELHAKLNKWNTIIPDENQLKVATSLYPQLYPRFMEILQLIGASGLIALPTEKDFFSEELNKDLNTYLQAANAKAFDRVKLFRLGWDLCMSAFGSRQTLYERFFFGDPVRSACGLYQSYNKEPYTEYVKDFLNKNM</sequence>
<dbReference type="InterPro" id="IPR024719">
    <property type="entry name" value="HpaB/PvcC/4-BUDH_C"/>
</dbReference>
<protein>
    <submittedName>
        <fullName evidence="6">4-hydroxyphenylacetate 3-monooxygenase, oxygenase component</fullName>
        <ecNumber evidence="6">1.14.14.9</ecNumber>
    </submittedName>
</protein>
<dbReference type="InterPro" id="IPR036250">
    <property type="entry name" value="AcylCo_DH-like_C"/>
</dbReference>
<dbReference type="Proteomes" id="UP001601059">
    <property type="component" value="Unassembled WGS sequence"/>
</dbReference>
<gene>
    <name evidence="6" type="primary">hpaB</name>
    <name evidence="6" type="ORF">ACFYKX_18110</name>
</gene>
<organism evidence="6 7">
    <name type="scientific">Cytobacillus spartinae</name>
    <dbReference type="NCBI Taxonomy" id="3299023"/>
    <lineage>
        <taxon>Bacteria</taxon>
        <taxon>Bacillati</taxon>
        <taxon>Bacillota</taxon>
        <taxon>Bacilli</taxon>
        <taxon>Bacillales</taxon>
        <taxon>Bacillaceae</taxon>
        <taxon>Cytobacillus</taxon>
    </lineage>
</organism>
<keyword evidence="1" id="KW-0285">Flavoprotein</keyword>
<dbReference type="RefSeq" id="WP_389362480.1">
    <property type="nucleotide sequence ID" value="NZ_JBIACK010000010.1"/>
</dbReference>
<dbReference type="SUPFAM" id="SSF47203">
    <property type="entry name" value="Acyl-CoA dehydrogenase C-terminal domain-like"/>
    <property type="match status" value="1"/>
</dbReference>
<feature type="domain" description="HpaB/PvcC/4-BUDH N-terminal" evidence="5">
    <location>
        <begin position="6"/>
        <end position="271"/>
    </location>
</feature>
<evidence type="ECO:0000313" key="6">
    <source>
        <dbReference type="EMBL" id="MFE8702515.1"/>
    </source>
</evidence>